<feature type="domain" description="MACPF" evidence="1">
    <location>
        <begin position="10"/>
        <end position="356"/>
    </location>
</feature>
<dbReference type="PROSITE" id="PS51412">
    <property type="entry name" value="MACPF_2"/>
    <property type="match status" value="1"/>
</dbReference>
<dbReference type="AlphaFoldDB" id="A0AAD9LIP9"/>
<dbReference type="EMBL" id="JAHBMH010000034">
    <property type="protein sequence ID" value="KAK1936864.1"/>
    <property type="molecule type" value="Genomic_DNA"/>
</dbReference>
<protein>
    <recommendedName>
        <fullName evidence="1">MACPF domain-containing protein</fullName>
    </recommendedName>
</protein>
<evidence type="ECO:0000313" key="3">
    <source>
        <dbReference type="Proteomes" id="UP001195914"/>
    </source>
</evidence>
<reference evidence="2" key="1">
    <citation type="journal article" date="2014" name="Nucleic Acids Res.">
        <title>The evolutionary dynamics of variant antigen genes in Babesia reveal a history of genomic innovation underlying host-parasite interaction.</title>
        <authorList>
            <person name="Jackson A.P."/>
            <person name="Otto T.D."/>
            <person name="Darby A."/>
            <person name="Ramaprasad A."/>
            <person name="Xia D."/>
            <person name="Echaide I.E."/>
            <person name="Farber M."/>
            <person name="Gahlot S."/>
            <person name="Gamble J."/>
            <person name="Gupta D."/>
            <person name="Gupta Y."/>
            <person name="Jackson L."/>
            <person name="Malandrin L."/>
            <person name="Malas T.B."/>
            <person name="Moussa E."/>
            <person name="Nair M."/>
            <person name="Reid A.J."/>
            <person name="Sanders M."/>
            <person name="Sharma J."/>
            <person name="Tracey A."/>
            <person name="Quail M.A."/>
            <person name="Weir W."/>
            <person name="Wastling J.M."/>
            <person name="Hall N."/>
            <person name="Willadsen P."/>
            <person name="Lingelbach K."/>
            <person name="Shiels B."/>
            <person name="Tait A."/>
            <person name="Berriman M."/>
            <person name="Allred D.R."/>
            <person name="Pain A."/>
        </authorList>
    </citation>
    <scope>NUCLEOTIDE SEQUENCE</scope>
    <source>
        <strain evidence="2">1802A</strain>
    </source>
</reference>
<evidence type="ECO:0000313" key="2">
    <source>
        <dbReference type="EMBL" id="KAK1936864.1"/>
    </source>
</evidence>
<gene>
    <name evidence="2" type="ORF">X943_002008</name>
</gene>
<dbReference type="InterPro" id="IPR020864">
    <property type="entry name" value="MACPF"/>
</dbReference>
<proteinExistence type="predicted"/>
<evidence type="ECO:0000259" key="1">
    <source>
        <dbReference type="PROSITE" id="PS51412"/>
    </source>
</evidence>
<accession>A0AAD9LIP9</accession>
<reference evidence="2" key="2">
    <citation type="submission" date="2021-05" db="EMBL/GenBank/DDBJ databases">
        <authorList>
            <person name="Pain A."/>
        </authorList>
    </citation>
    <scope>NUCLEOTIDE SEQUENCE</scope>
    <source>
        <strain evidence="2">1802A</strain>
    </source>
</reference>
<comment type="caution">
    <text evidence="2">The sequence shown here is derived from an EMBL/GenBank/DDBJ whole genome shotgun (WGS) entry which is preliminary data.</text>
</comment>
<keyword evidence="3" id="KW-1185">Reference proteome</keyword>
<dbReference type="Pfam" id="PF01823">
    <property type="entry name" value="MACPF"/>
    <property type="match status" value="1"/>
</dbReference>
<dbReference type="Proteomes" id="UP001195914">
    <property type="component" value="Unassembled WGS sequence"/>
</dbReference>
<organism evidence="2 3">
    <name type="scientific">Babesia divergens</name>
    <dbReference type="NCBI Taxonomy" id="32595"/>
    <lineage>
        <taxon>Eukaryota</taxon>
        <taxon>Sar</taxon>
        <taxon>Alveolata</taxon>
        <taxon>Apicomplexa</taxon>
        <taxon>Aconoidasida</taxon>
        <taxon>Piroplasmida</taxon>
        <taxon>Babesiidae</taxon>
        <taxon>Babesia</taxon>
    </lineage>
</organism>
<sequence length="364" mass="40212">MVRPNPVFKVIIPRINTQGKIPAMEYLGCGYDILYGNPLADYGSLIDPGYRNPIISFKLIQHKGKSGRGLKSARISGAWVRPLVSCRRSSEKTIVTSMSEYQEALAVDSEVGAGSIDDSVKFSLSAGYAESAGFHLSTSRRLSIERNYCFLLESALPINGNIFKKSFKAAVSKLQPNFKAAAVECNTIRYAMNNDHEDCKRYIRPWMDLFELFGTHFSYNIKIGGRLTEITQEEVHNSEANSQGDVRAGIDGQVIKGAGQATAEVKNSNQSEHGNVTNVGFTYVNVLGGSPAGSADDEDEYLKWVQSIADNPMPIRSQFAPISKLFKSTALKDAYDDAMEFYMELKGVKGLNAQTKETHQKNQY</sequence>
<name>A0AAD9LIP9_BABDI</name>